<gene>
    <name evidence="1" type="ORF">PCOR1329_LOCUS58694</name>
</gene>
<evidence type="ECO:0000313" key="2">
    <source>
        <dbReference type="Proteomes" id="UP001189429"/>
    </source>
</evidence>
<dbReference type="Proteomes" id="UP001189429">
    <property type="component" value="Unassembled WGS sequence"/>
</dbReference>
<evidence type="ECO:0008006" key="3">
    <source>
        <dbReference type="Google" id="ProtNLM"/>
    </source>
</evidence>
<sequence>MSPRRRPRRPRGQVLALEARYQMAPHGGTSLVAIAALLGHDIHVLGARARLHQDTAQAAEQPGLRVHAATFNAGNQRFKREDRRFEELLAELSRGHEDSDLVILGLQEFGDKDYGFAGLAKRTLWRGPSERR</sequence>
<comment type="caution">
    <text evidence="1">The sequence shown here is derived from an EMBL/GenBank/DDBJ whole genome shotgun (WGS) entry which is preliminary data.</text>
</comment>
<proteinExistence type="predicted"/>
<keyword evidence="2" id="KW-1185">Reference proteome</keyword>
<accession>A0ABN9VK24</accession>
<dbReference type="EMBL" id="CAUYUJ010017285">
    <property type="protein sequence ID" value="CAK0873490.1"/>
    <property type="molecule type" value="Genomic_DNA"/>
</dbReference>
<reference evidence="1" key="1">
    <citation type="submission" date="2023-10" db="EMBL/GenBank/DDBJ databases">
        <authorList>
            <person name="Chen Y."/>
            <person name="Shah S."/>
            <person name="Dougan E. K."/>
            <person name="Thang M."/>
            <person name="Chan C."/>
        </authorList>
    </citation>
    <scope>NUCLEOTIDE SEQUENCE [LARGE SCALE GENOMIC DNA]</scope>
</reference>
<name>A0ABN9VK24_9DINO</name>
<protein>
    <recommendedName>
        <fullName evidence="3">Inositol-polyphosphate 5-phosphatase</fullName>
    </recommendedName>
</protein>
<organism evidence="1 2">
    <name type="scientific">Prorocentrum cordatum</name>
    <dbReference type="NCBI Taxonomy" id="2364126"/>
    <lineage>
        <taxon>Eukaryota</taxon>
        <taxon>Sar</taxon>
        <taxon>Alveolata</taxon>
        <taxon>Dinophyceae</taxon>
        <taxon>Prorocentrales</taxon>
        <taxon>Prorocentraceae</taxon>
        <taxon>Prorocentrum</taxon>
    </lineage>
</organism>
<feature type="non-terminal residue" evidence="1">
    <location>
        <position position="132"/>
    </location>
</feature>
<evidence type="ECO:0000313" key="1">
    <source>
        <dbReference type="EMBL" id="CAK0873490.1"/>
    </source>
</evidence>
<dbReference type="InterPro" id="IPR036691">
    <property type="entry name" value="Endo/exonu/phosph_ase_sf"/>
</dbReference>
<dbReference type="SUPFAM" id="SSF56219">
    <property type="entry name" value="DNase I-like"/>
    <property type="match status" value="1"/>
</dbReference>